<keyword evidence="2" id="KW-1185">Reference proteome</keyword>
<evidence type="ECO:0000313" key="2">
    <source>
        <dbReference type="Proteomes" id="UP000886501"/>
    </source>
</evidence>
<dbReference type="EMBL" id="MU118059">
    <property type="protein sequence ID" value="KAF9646385.1"/>
    <property type="molecule type" value="Genomic_DNA"/>
</dbReference>
<accession>A0ACB6Z9I9</accession>
<organism evidence="1 2">
    <name type="scientific">Thelephora ganbajun</name>
    <name type="common">Ganba fungus</name>
    <dbReference type="NCBI Taxonomy" id="370292"/>
    <lineage>
        <taxon>Eukaryota</taxon>
        <taxon>Fungi</taxon>
        <taxon>Dikarya</taxon>
        <taxon>Basidiomycota</taxon>
        <taxon>Agaricomycotina</taxon>
        <taxon>Agaricomycetes</taxon>
        <taxon>Thelephorales</taxon>
        <taxon>Thelephoraceae</taxon>
        <taxon>Thelephora</taxon>
    </lineage>
</organism>
<gene>
    <name evidence="1" type="ORF">BDM02DRAFT_3026715</name>
</gene>
<proteinExistence type="predicted"/>
<evidence type="ECO:0000313" key="1">
    <source>
        <dbReference type="EMBL" id="KAF9646385.1"/>
    </source>
</evidence>
<dbReference type="Proteomes" id="UP000886501">
    <property type="component" value="Unassembled WGS sequence"/>
</dbReference>
<protein>
    <submittedName>
        <fullName evidence="1">Uncharacterized protein</fullName>
    </submittedName>
</protein>
<name>A0ACB6Z9I9_THEGA</name>
<comment type="caution">
    <text evidence="1">The sequence shown here is derived from an EMBL/GenBank/DDBJ whole genome shotgun (WGS) entry which is preliminary data.</text>
</comment>
<reference evidence="1" key="1">
    <citation type="submission" date="2019-10" db="EMBL/GenBank/DDBJ databases">
        <authorList>
            <consortium name="DOE Joint Genome Institute"/>
            <person name="Kuo A."/>
            <person name="Miyauchi S."/>
            <person name="Kiss E."/>
            <person name="Drula E."/>
            <person name="Kohler A."/>
            <person name="Sanchez-Garcia M."/>
            <person name="Andreopoulos B."/>
            <person name="Barry K.W."/>
            <person name="Bonito G."/>
            <person name="Buee M."/>
            <person name="Carver A."/>
            <person name="Chen C."/>
            <person name="Cichocki N."/>
            <person name="Clum A."/>
            <person name="Culley D."/>
            <person name="Crous P.W."/>
            <person name="Fauchery L."/>
            <person name="Girlanda M."/>
            <person name="Hayes R."/>
            <person name="Keri Z."/>
            <person name="Labutti K."/>
            <person name="Lipzen A."/>
            <person name="Lombard V."/>
            <person name="Magnuson J."/>
            <person name="Maillard F."/>
            <person name="Morin E."/>
            <person name="Murat C."/>
            <person name="Nolan M."/>
            <person name="Ohm R."/>
            <person name="Pangilinan J."/>
            <person name="Pereira M."/>
            <person name="Perotto S."/>
            <person name="Peter M."/>
            <person name="Riley R."/>
            <person name="Sitrit Y."/>
            <person name="Stielow B."/>
            <person name="Szollosi G."/>
            <person name="Zifcakova L."/>
            <person name="Stursova M."/>
            <person name="Spatafora J.W."/>
            <person name="Tedersoo L."/>
            <person name="Vaario L.-M."/>
            <person name="Yamada A."/>
            <person name="Yan M."/>
            <person name="Wang P."/>
            <person name="Xu J."/>
            <person name="Bruns T."/>
            <person name="Baldrian P."/>
            <person name="Vilgalys R."/>
            <person name="Henrissat B."/>
            <person name="Grigoriev I.V."/>
            <person name="Hibbett D."/>
            <person name="Nagy L.G."/>
            <person name="Martin F.M."/>
        </authorList>
    </citation>
    <scope>NUCLEOTIDE SEQUENCE</scope>
    <source>
        <strain evidence="1">P2</strain>
    </source>
</reference>
<sequence>MTPSSIAGDAVYDFWEAVTCAKCHLRFVPDGGGLPLAPFWITECGHILCNNHLNADQSCSYCGDRPINLAPLQREMEPPISDWFRSLPYAIDSLANSVKFQQATTGSLLKYYREKIHKQRSIIEQFKKERAELISLRSINERLQQENEYMRSQLEYSGNSDPGDPSRPTKRQRLDYHGDSFSSPRRMSTPVRPDRLTFPPDHQEPALSRSDDGYQHYTIPPNERPGSSRFKQSVH</sequence>
<reference evidence="1" key="2">
    <citation type="journal article" date="2020" name="Nat. Commun.">
        <title>Large-scale genome sequencing of mycorrhizal fungi provides insights into the early evolution of symbiotic traits.</title>
        <authorList>
            <person name="Miyauchi S."/>
            <person name="Kiss E."/>
            <person name="Kuo A."/>
            <person name="Drula E."/>
            <person name="Kohler A."/>
            <person name="Sanchez-Garcia M."/>
            <person name="Morin E."/>
            <person name="Andreopoulos B."/>
            <person name="Barry K.W."/>
            <person name="Bonito G."/>
            <person name="Buee M."/>
            <person name="Carver A."/>
            <person name="Chen C."/>
            <person name="Cichocki N."/>
            <person name="Clum A."/>
            <person name="Culley D."/>
            <person name="Crous P.W."/>
            <person name="Fauchery L."/>
            <person name="Girlanda M."/>
            <person name="Hayes R.D."/>
            <person name="Keri Z."/>
            <person name="LaButti K."/>
            <person name="Lipzen A."/>
            <person name="Lombard V."/>
            <person name="Magnuson J."/>
            <person name="Maillard F."/>
            <person name="Murat C."/>
            <person name="Nolan M."/>
            <person name="Ohm R.A."/>
            <person name="Pangilinan J."/>
            <person name="Pereira M.F."/>
            <person name="Perotto S."/>
            <person name="Peter M."/>
            <person name="Pfister S."/>
            <person name="Riley R."/>
            <person name="Sitrit Y."/>
            <person name="Stielow J.B."/>
            <person name="Szollosi G."/>
            <person name="Zifcakova L."/>
            <person name="Stursova M."/>
            <person name="Spatafora J.W."/>
            <person name="Tedersoo L."/>
            <person name="Vaario L.M."/>
            <person name="Yamada A."/>
            <person name="Yan M."/>
            <person name="Wang P."/>
            <person name="Xu J."/>
            <person name="Bruns T."/>
            <person name="Baldrian P."/>
            <person name="Vilgalys R."/>
            <person name="Dunand C."/>
            <person name="Henrissat B."/>
            <person name="Grigoriev I.V."/>
            <person name="Hibbett D."/>
            <person name="Nagy L.G."/>
            <person name="Martin F.M."/>
        </authorList>
    </citation>
    <scope>NUCLEOTIDE SEQUENCE</scope>
    <source>
        <strain evidence="1">P2</strain>
    </source>
</reference>